<evidence type="ECO:0000256" key="7">
    <source>
        <dbReference type="SAM" id="SignalP"/>
    </source>
</evidence>
<dbReference type="Pfam" id="PF13927">
    <property type="entry name" value="Ig_3"/>
    <property type="match status" value="1"/>
</dbReference>
<evidence type="ECO:0000256" key="3">
    <source>
        <dbReference type="ARBA" id="ARBA00022729"/>
    </source>
</evidence>
<name>A0A8M1PIC1_DANRE</name>
<reference evidence="11" key="3">
    <citation type="journal article" date="2010" name="Mol. Cell. Proteomics">
        <title>Construction of a large extracellular protein interaction network and its resolution by spatiotemporal expression profiling.</title>
        <authorList>
            <person name="Martin S."/>
            <person name="Sollner C."/>
            <person name="Charoensawan V."/>
            <person name="Adryan B."/>
            <person name="Thisse B."/>
            <person name="Thisse C."/>
            <person name="Teichmann S."/>
            <person name="Wright G.J."/>
        </authorList>
    </citation>
    <scope>NUCLEOTIDE SEQUENCE</scope>
    <source>
        <strain evidence="11">Tuebingen</strain>
    </source>
</reference>
<feature type="domain" description="Ig-like" evidence="8">
    <location>
        <begin position="138"/>
        <end position="239"/>
    </location>
</feature>
<dbReference type="InterPro" id="IPR000867">
    <property type="entry name" value="IGFBP-like"/>
</dbReference>
<reference evidence="11" key="9">
    <citation type="journal article" date="2023" name="Life Sci.">
        <title>Depletion of Igfbp7 alleviates zebrafish NAFLD progression through inhibiting hepatic ferroptosis.</title>
        <authorList>
            <person name="Wang Y."/>
            <person name="Bo J."/>
            <person name="Zhao Z."/>
            <person name="Han Y."/>
            <person name="Zhang Q."/>
            <person name="Liu L."/>
        </authorList>
    </citation>
    <scope>NUCLEOTIDE SEQUENCE</scope>
    <source>
        <strain evidence="11">Tuebingen</strain>
    </source>
</reference>
<evidence type="ECO:0000313" key="12">
    <source>
        <dbReference type="ZFIN" id="ZDB-GENE-040426-2423"/>
    </source>
</evidence>
<feature type="signal peptide" evidence="7 11">
    <location>
        <begin position="1"/>
        <end position="15"/>
    </location>
</feature>
<evidence type="ECO:0000256" key="1">
    <source>
        <dbReference type="ARBA" id="ARBA00004613"/>
    </source>
</evidence>
<evidence type="ECO:0000256" key="6">
    <source>
        <dbReference type="ARBA" id="ARBA00023319"/>
    </source>
</evidence>
<dbReference type="GO" id="GO:0002040">
    <property type="term" value="P:sprouting angiogenesis"/>
    <property type="evidence" value="ECO:0000316"/>
    <property type="project" value="ZFIN"/>
</dbReference>
<reference evidence="11" key="1">
    <citation type="journal article" date="2008" name="Genome Res.">
        <title>Large-scale screening for novel low-affinity extracellular protein interactions.</title>
        <authorList>
            <person name="Bushell K.M."/>
            <person name="Sollner C."/>
            <person name="Schuster-Boeckler B."/>
            <person name="Bateman A."/>
            <person name="Wright G.J."/>
        </authorList>
    </citation>
    <scope>NUCLEOTIDE SEQUENCE</scope>
    <source>
        <strain evidence="11">Tuebingen</strain>
    </source>
</reference>
<dbReference type="Pfam" id="PF07648">
    <property type="entry name" value="Kazal_2"/>
    <property type="match status" value="1"/>
</dbReference>
<reference evidence="11" key="10">
    <citation type="journal article" date="2024" name="Cell Rep.">
        <title>Tissue-resident trained immunity in hepatocytes protects against septic liver injury in zebrafish.</title>
        <authorList>
            <person name="Wang Z."/>
            <person name="Liu Y."/>
            <person name="Hu J."/>
            <person name="You X."/>
            <person name="Yang J."/>
            <person name="Zhang Y."/>
            <person name="Liu Q."/>
            <person name="Yang D."/>
        </authorList>
    </citation>
    <scope>NUCLEOTIDE SEQUENCE</scope>
    <source>
        <strain evidence="11">Tuebingen</strain>
    </source>
</reference>
<dbReference type="FunFam" id="4.10.40.20:FF:000006">
    <property type="entry name" value="insulin-like growth factor-binding protein 7"/>
    <property type="match status" value="1"/>
</dbReference>
<dbReference type="InterPro" id="IPR003599">
    <property type="entry name" value="Ig_sub"/>
</dbReference>
<organism evidence="10 11">
    <name type="scientific">Danio rerio</name>
    <name type="common">Zebrafish</name>
    <name type="synonym">Brachydanio rerio</name>
    <dbReference type="NCBI Taxonomy" id="7955"/>
    <lineage>
        <taxon>Eukaryota</taxon>
        <taxon>Metazoa</taxon>
        <taxon>Chordata</taxon>
        <taxon>Craniata</taxon>
        <taxon>Vertebrata</taxon>
        <taxon>Euteleostomi</taxon>
        <taxon>Actinopterygii</taxon>
        <taxon>Neopterygii</taxon>
        <taxon>Teleostei</taxon>
        <taxon>Ostariophysi</taxon>
        <taxon>Cypriniformes</taxon>
        <taxon>Danionidae</taxon>
        <taxon>Danioninae</taxon>
        <taxon>Danio</taxon>
    </lineage>
</organism>
<dbReference type="Gene3D" id="2.60.40.10">
    <property type="entry name" value="Immunoglobulins"/>
    <property type="match status" value="1"/>
</dbReference>
<dbReference type="ZFIN" id="ZDB-GENE-040426-2423">
    <property type="gene designation" value="igfbp7"/>
</dbReference>
<dbReference type="PIRSF" id="PIRSF018239">
    <property type="entry name" value="IGFBP_rP_mac25"/>
    <property type="match status" value="1"/>
</dbReference>
<dbReference type="Pfam" id="PF00219">
    <property type="entry name" value="IGFBP"/>
    <property type="match status" value="1"/>
</dbReference>
<keyword evidence="2" id="KW-0964">Secreted</keyword>
<reference evidence="11" key="6">
    <citation type="journal article" date="2020" name="J. Immunol.">
        <title>Zebrafish GSDMEb Cleavage-Gated Pyroptosis Drives Septic Acute Kidney Injury In Vivo.</title>
        <authorList>
            <person name="Wang Z."/>
            <person name="Gu Z."/>
            <person name="Hou Q."/>
            <person name="Chen W."/>
            <person name="Mu D."/>
            <person name="Zhang Y."/>
            <person name="Liu Q."/>
            <person name="Liu Z."/>
            <person name="Yang D."/>
        </authorList>
    </citation>
    <scope>NUCLEOTIDE SEQUENCE</scope>
    <source>
        <strain evidence="11">Tuebingen</strain>
    </source>
</reference>
<accession>A0A8M1PIC1</accession>
<dbReference type="SMART" id="SM00408">
    <property type="entry name" value="IGc2"/>
    <property type="match status" value="1"/>
</dbReference>
<dbReference type="KEGG" id="dre:405860"/>
<comment type="subcellular location">
    <subcellularLocation>
        <location evidence="1">Secreted</location>
    </subcellularLocation>
</comment>
<reference evidence="11" key="8">
    <citation type="journal article" date="2022" name="Front. Endocrinol.">
        <title>Sexual dimorphic effects of &lt;i&gt;igf1&lt;/i&gt; deficiency on metabolism in zebrafish.</title>
        <authorList>
            <person name="Zeng N."/>
            <person name="Bao J."/>
            <person name="Shu T."/>
            <person name="Shi C."/>
            <person name="Zhai G."/>
            <person name="Jin X."/>
            <person name="He J."/>
            <person name="Lou Q."/>
            <person name="Yin Z."/>
        </authorList>
    </citation>
    <scope>NUCLEOTIDE SEQUENCE</scope>
    <source>
        <strain evidence="11">Tuebingen</strain>
    </source>
</reference>
<dbReference type="Proteomes" id="UP000000437">
    <property type="component" value="Chromosome 14"/>
</dbReference>
<reference evidence="11" key="2">
    <citation type="journal article" date="2009" name="Circ. Res.">
        <title>Angiomodulin is a specific marker of vasculature and regulates vascular endothelial growth factor-A-dependent neoangiogenesis.</title>
        <authorList>
            <person name="Hooper A.T."/>
            <person name="Shmelkov S.V."/>
            <person name="Gupta S."/>
            <person name="Milde T."/>
            <person name="Bambino K."/>
            <person name="Gillen K."/>
            <person name="Goetz M."/>
            <person name="Chavala S."/>
            <person name="Baljevic M."/>
            <person name="Murphy A.J."/>
            <person name="Valenzuela D.M."/>
            <person name="Gale N.W."/>
            <person name="Thurston G."/>
            <person name="Yancopoulos G.D."/>
            <person name="Vahdat L."/>
            <person name="Evans T."/>
            <person name="Rafii S."/>
        </authorList>
    </citation>
    <scope>NUCLEOTIDE SEQUENCE</scope>
    <source>
        <strain evidence="11">Tuebingen</strain>
    </source>
</reference>
<dbReference type="Gene3D" id="3.30.60.30">
    <property type="match status" value="1"/>
</dbReference>
<dbReference type="Gene3D" id="4.10.40.20">
    <property type="match status" value="1"/>
</dbReference>
<dbReference type="GO" id="GO:0005520">
    <property type="term" value="F:insulin-like growth factor binding"/>
    <property type="evidence" value="ECO:0007669"/>
    <property type="project" value="InterPro"/>
</dbReference>
<dbReference type="SUPFAM" id="SSF48726">
    <property type="entry name" value="Immunoglobulin"/>
    <property type="match status" value="1"/>
</dbReference>
<dbReference type="InterPro" id="IPR002350">
    <property type="entry name" value="Kazal_dom"/>
</dbReference>
<dbReference type="PROSITE" id="PS51323">
    <property type="entry name" value="IGFBP_N_2"/>
    <property type="match status" value="1"/>
</dbReference>
<dbReference type="FunFam" id="2.60.40.10:FF:000763">
    <property type="entry name" value="Insulin-like growth factor binding protein 7"/>
    <property type="match status" value="1"/>
</dbReference>
<dbReference type="SUPFAM" id="SSF100895">
    <property type="entry name" value="Kazal-type serine protease inhibitors"/>
    <property type="match status" value="1"/>
</dbReference>
<protein>
    <submittedName>
        <fullName evidence="11">Insulin-like growth factor-binding protein 7 precursor</fullName>
    </submittedName>
</protein>
<dbReference type="RefSeq" id="NP_998089.2">
    <property type="nucleotide sequence ID" value="NM_212924.3"/>
</dbReference>
<dbReference type="AGR" id="ZFIN:ZDB-GENE-040426-2423"/>
<evidence type="ECO:0000256" key="4">
    <source>
        <dbReference type="ARBA" id="ARBA00023157"/>
    </source>
</evidence>
<sequence precursor="true">MLCVLVLALLASASAQRLSRGCGSCDRTQCAPLPAQGCSSGTLRDSCGCCELCAAAEGEPCGGRGVSARRCGSGLECVKPDKKSKSGICVCKSGVPVCGTDGRNYNSGCALRAASARALQEKQPEIRVHNTGRCAQGPEIVTPPGEVWNITGSQVFLSCEAIGVPTPVLTWRKVSGGSEKPVPLPGDKDNLAVQTRGGPEKHQVTGWVLISPLTKAEDGSYECHASNTQGEASAVGSIHVVESISDIPVQMVKDSEL</sequence>
<dbReference type="InterPro" id="IPR036058">
    <property type="entry name" value="Kazal_dom_sf"/>
</dbReference>
<proteinExistence type="predicted"/>
<dbReference type="InterPro" id="IPR013783">
    <property type="entry name" value="Ig-like_fold"/>
</dbReference>
<dbReference type="PANTHER" id="PTHR14186:SF19">
    <property type="entry name" value="INSULIN-LIKE GROWTH FACTOR-BINDING PROTEIN 7"/>
    <property type="match status" value="1"/>
</dbReference>
<feature type="chain" id="PRO_5035036010" evidence="7 11">
    <location>
        <begin position="16"/>
        <end position="257"/>
    </location>
</feature>
<dbReference type="GO" id="GO:0001569">
    <property type="term" value="P:branching involved in blood vessel morphogenesis"/>
    <property type="evidence" value="ECO:0000315"/>
    <property type="project" value="ZFIN"/>
</dbReference>
<evidence type="ECO:0000313" key="11">
    <source>
        <dbReference type="RefSeq" id="NP_998089.2"/>
    </source>
</evidence>
<dbReference type="SUPFAM" id="SSF57184">
    <property type="entry name" value="Growth factor receptor domain"/>
    <property type="match status" value="1"/>
</dbReference>
<dbReference type="PANTHER" id="PTHR14186">
    <property type="entry name" value="INSULIN-LIKE GROWTH FACTOR BINDING PROTEIN-RELATED"/>
    <property type="match status" value="1"/>
</dbReference>
<dbReference type="SMART" id="SM00409">
    <property type="entry name" value="IG"/>
    <property type="match status" value="1"/>
</dbReference>
<reference evidence="11" key="5">
    <citation type="journal article" date="2015" name="Cell Rep.">
        <title>A Floor-Plate Extracellular Protein-Protein Interaction Screen Identifies Draxin as a Secreted Netrin-1 Antagonist.</title>
        <authorList>
            <person name="Gao X."/>
            <person name="Metzger U."/>
            <person name="Panza P."/>
            <person name="Mahalwar P."/>
            <person name="Alsheimer S."/>
            <person name="Geiger H."/>
            <person name="Maischein H.M."/>
            <person name="Levesque M.P."/>
            <person name="Templin M."/>
            <person name="Sollner C."/>
        </authorList>
    </citation>
    <scope>NUCLEOTIDE SEQUENCE</scope>
    <source>
        <strain evidence="11">Tuebingen</strain>
    </source>
</reference>
<dbReference type="GO" id="GO:0042802">
    <property type="term" value="F:identical protein binding"/>
    <property type="evidence" value="ECO:0000314"/>
    <property type="project" value="ZFIN"/>
</dbReference>
<keyword evidence="6" id="KW-0393">Immunoglobulin domain</keyword>
<keyword evidence="4" id="KW-1015">Disulfide bond</keyword>
<evidence type="ECO:0000259" key="8">
    <source>
        <dbReference type="PROSITE" id="PS50835"/>
    </source>
</evidence>
<dbReference type="SMART" id="SM00121">
    <property type="entry name" value="IB"/>
    <property type="match status" value="1"/>
</dbReference>
<dbReference type="AlphaFoldDB" id="A0A8M1PIC1"/>
<dbReference type="CTD" id="3490"/>
<evidence type="ECO:0000256" key="2">
    <source>
        <dbReference type="ARBA" id="ARBA00022525"/>
    </source>
</evidence>
<evidence type="ECO:0000313" key="10">
    <source>
        <dbReference type="Proteomes" id="UP000000437"/>
    </source>
</evidence>
<feature type="domain" description="IGFBP N-terminal" evidence="9">
    <location>
        <begin position="18"/>
        <end position="92"/>
    </location>
</feature>
<reference evidence="11" key="4">
    <citation type="journal article" date="2010" name="Mol. Cell. Proteomics">
        <title>The impact of gene expression regulation on evolution of extracellular signaling pathways.</title>
        <authorList>
            <person name="Charoensawan V."/>
            <person name="Adryan B."/>
            <person name="Martin S."/>
            <person name="Sollner C."/>
            <person name="Thisse B."/>
            <person name="Thisse C."/>
            <person name="Wright G.J."/>
            <person name="Teichmann S.A."/>
        </authorList>
    </citation>
    <scope>NUCLEOTIDE SEQUENCE</scope>
    <source>
        <strain evidence="11">Tuebingen</strain>
    </source>
</reference>
<dbReference type="InterPro" id="IPR036179">
    <property type="entry name" value="Ig-like_dom_sf"/>
</dbReference>
<evidence type="ECO:0000259" key="9">
    <source>
        <dbReference type="PROSITE" id="PS51323"/>
    </source>
</evidence>
<dbReference type="InterPro" id="IPR009030">
    <property type="entry name" value="Growth_fac_rcpt_cys_sf"/>
</dbReference>
<dbReference type="InterPro" id="IPR011390">
    <property type="entry name" value="IGFBP_rP_mac25"/>
</dbReference>
<dbReference type="PROSITE" id="PS50835">
    <property type="entry name" value="IG_LIKE"/>
    <property type="match status" value="1"/>
</dbReference>
<evidence type="ECO:0000256" key="5">
    <source>
        <dbReference type="ARBA" id="ARBA00023180"/>
    </source>
</evidence>
<dbReference type="GO" id="GO:0001558">
    <property type="term" value="P:regulation of cell growth"/>
    <property type="evidence" value="ECO:0007669"/>
    <property type="project" value="InterPro"/>
</dbReference>
<dbReference type="InterPro" id="IPR003598">
    <property type="entry name" value="Ig_sub2"/>
</dbReference>
<reference evidence="11" key="11">
    <citation type="submission" date="2025-08" db="UniProtKB">
        <authorList>
            <consortium name="RefSeq"/>
        </authorList>
    </citation>
    <scope>IDENTIFICATION</scope>
    <source>
        <strain evidence="11">Tuebingen</strain>
    </source>
</reference>
<dbReference type="GO" id="GO:0005576">
    <property type="term" value="C:extracellular region"/>
    <property type="evidence" value="ECO:0007669"/>
    <property type="project" value="UniProtKB-SubCell"/>
</dbReference>
<dbReference type="SMART" id="SM00280">
    <property type="entry name" value="KAZAL"/>
    <property type="match status" value="1"/>
</dbReference>
<gene>
    <name evidence="11 12" type="primary">igfbp7</name>
    <name evidence="11" type="synonym">zgc:85888</name>
</gene>
<keyword evidence="5" id="KW-0325">Glycoprotein</keyword>
<keyword evidence="10" id="KW-1185">Reference proteome</keyword>
<reference evidence="11" key="7">
    <citation type="journal article" date="2021" name="Cell Biol. Toxicol.">
        <title>Embryonic atrazine exposure and later in life behavioral and brain transcriptomic, epigenetic, and pathological alterations in adult male zebrafish.</title>
        <authorList>
            <person name="Horzmann K.A."/>
            <person name="Lin L.F."/>
            <person name="Taslakjian B."/>
            <person name="Yuan C."/>
            <person name="Freeman J.L."/>
        </authorList>
    </citation>
    <scope>NUCLEOTIDE SEQUENCE</scope>
    <source>
        <strain evidence="11">Tuebingen</strain>
    </source>
</reference>
<keyword evidence="3 7" id="KW-0732">Signal</keyword>
<dbReference type="InterPro" id="IPR007110">
    <property type="entry name" value="Ig-like_dom"/>
</dbReference>